<evidence type="ECO:0000313" key="15">
    <source>
        <dbReference type="Proteomes" id="UP000006764"/>
    </source>
</evidence>
<dbReference type="InterPro" id="IPR033885">
    <property type="entry name" value="AlkB/XylM"/>
</dbReference>
<feature type="transmembrane region" description="Helical" evidence="12">
    <location>
        <begin position="333"/>
        <end position="351"/>
    </location>
</feature>
<reference evidence="14 15" key="1">
    <citation type="journal article" date="2012" name="J. Bacteriol.">
        <title>Genome sequence of an alkane-degrading bacterium, Alcanivorax pacificus type strain W11-5, isolated from deep sea sediment.</title>
        <authorList>
            <person name="Lai Q."/>
            <person name="Shao Z."/>
        </authorList>
    </citation>
    <scope>NUCLEOTIDE SEQUENCE [LARGE SCALE GENOMIC DNA]</scope>
    <source>
        <strain evidence="14 15">W11-5</strain>
    </source>
</reference>
<dbReference type="GO" id="GO:0046872">
    <property type="term" value="F:metal ion binding"/>
    <property type="evidence" value="ECO:0007669"/>
    <property type="project" value="UniProtKB-KW"/>
</dbReference>
<keyword evidence="11 12" id="KW-0472">Membrane</keyword>
<name>A0A0B4XM62_9GAMM</name>
<protein>
    <submittedName>
        <fullName evidence="14">Alkane hydroxylase</fullName>
    </submittedName>
</protein>
<feature type="transmembrane region" description="Helical" evidence="12">
    <location>
        <begin position="16"/>
        <end position="36"/>
    </location>
</feature>
<evidence type="ECO:0000256" key="4">
    <source>
        <dbReference type="ARBA" id="ARBA00022519"/>
    </source>
</evidence>
<evidence type="ECO:0000256" key="10">
    <source>
        <dbReference type="ARBA" id="ARBA00023033"/>
    </source>
</evidence>
<dbReference type="AlphaFoldDB" id="A0A0B4XM62"/>
<evidence type="ECO:0000313" key="14">
    <source>
        <dbReference type="EMBL" id="AJD47760.1"/>
    </source>
</evidence>
<dbReference type="GO" id="GO:0005886">
    <property type="term" value="C:plasma membrane"/>
    <property type="evidence" value="ECO:0007669"/>
    <property type="project" value="UniProtKB-SubCell"/>
</dbReference>
<evidence type="ECO:0000256" key="7">
    <source>
        <dbReference type="ARBA" id="ARBA00022989"/>
    </source>
</evidence>
<sequence length="370" mass="42985">MTATTLQPEWTDKRRYLWLLSTLTMLLPLGAILLANTTGNALSWWFGPIFVFVMIPLLDMLLGEETENPPEEVVPRLESETYYRVAVWVAVAFQYWAFITACYVAATYVLPWYSYLGFAITTGTAMGIAINTAHELGHKTNGFERLLAKLALAPVFYGHFFVEHNRGHHVRVSTPEDPASSRFGETFYRFLPRTVFGSLRSAWHLEAERLAREKKPVWHWQNHNLQAWGMSVVLWGGLLLWLGWGLLPFLLIQSVFGFQLLEVVNYIEHYGLLRRKKDNGRYEPCRPEHSWNSNRRVTNIFLYQLQRHSDHHAYPTRSYQSLRHFDEAPQLPGGYASMIVLAWVPPLWFWVMDKRVIDHYGGDRSRINQG</sequence>
<keyword evidence="10" id="KW-0503">Monooxygenase</keyword>
<dbReference type="GO" id="GO:0004497">
    <property type="term" value="F:monooxygenase activity"/>
    <property type="evidence" value="ECO:0007669"/>
    <property type="project" value="UniProtKB-KW"/>
</dbReference>
<keyword evidence="7 12" id="KW-1133">Transmembrane helix</keyword>
<evidence type="ECO:0000256" key="2">
    <source>
        <dbReference type="ARBA" id="ARBA00010823"/>
    </source>
</evidence>
<dbReference type="PANTHER" id="PTHR38674">
    <property type="entry name" value="ALKANE 1-MONOOXYGENASE 1"/>
    <property type="match status" value="1"/>
</dbReference>
<keyword evidence="9" id="KW-0408">Iron</keyword>
<feature type="transmembrane region" description="Helical" evidence="12">
    <location>
        <begin position="225"/>
        <end position="244"/>
    </location>
</feature>
<dbReference type="CDD" id="cd03512">
    <property type="entry name" value="Alkane-hydroxylase"/>
    <property type="match status" value="1"/>
</dbReference>
<keyword evidence="6" id="KW-0479">Metal-binding</keyword>
<gene>
    <name evidence="14" type="ORF">S7S_06720</name>
</gene>
<evidence type="ECO:0000256" key="8">
    <source>
        <dbReference type="ARBA" id="ARBA00023002"/>
    </source>
</evidence>
<dbReference type="GO" id="GO:0006629">
    <property type="term" value="P:lipid metabolic process"/>
    <property type="evidence" value="ECO:0007669"/>
    <property type="project" value="InterPro"/>
</dbReference>
<proteinExistence type="inferred from homology"/>
<feature type="transmembrane region" description="Helical" evidence="12">
    <location>
        <begin position="42"/>
        <end position="62"/>
    </location>
</feature>
<dbReference type="HOGENOM" id="CLU_044462_1_0_6"/>
<accession>A0A0B4XM62</accession>
<organism evidence="14 15">
    <name type="scientific">Isoalcanivorax pacificus W11-5</name>
    <dbReference type="NCBI Taxonomy" id="391936"/>
    <lineage>
        <taxon>Bacteria</taxon>
        <taxon>Pseudomonadati</taxon>
        <taxon>Pseudomonadota</taxon>
        <taxon>Gammaproteobacteria</taxon>
        <taxon>Oceanospirillales</taxon>
        <taxon>Alcanivoracaceae</taxon>
        <taxon>Isoalcanivorax</taxon>
    </lineage>
</organism>
<dbReference type="Pfam" id="PF00487">
    <property type="entry name" value="FA_desaturase"/>
    <property type="match status" value="1"/>
</dbReference>
<evidence type="ECO:0000256" key="11">
    <source>
        <dbReference type="ARBA" id="ARBA00023136"/>
    </source>
</evidence>
<keyword evidence="4" id="KW-0997">Cell inner membrane</keyword>
<evidence type="ECO:0000256" key="6">
    <source>
        <dbReference type="ARBA" id="ARBA00022723"/>
    </source>
</evidence>
<dbReference type="EMBL" id="CP004387">
    <property type="protein sequence ID" value="AJD47760.1"/>
    <property type="molecule type" value="Genomic_DNA"/>
</dbReference>
<comment type="subcellular location">
    <subcellularLocation>
        <location evidence="1">Cell inner membrane</location>
        <topology evidence="1">Multi-pass membrane protein</topology>
    </subcellularLocation>
</comment>
<dbReference type="KEGG" id="apac:S7S_06720"/>
<keyword evidence="5 12" id="KW-0812">Transmembrane</keyword>
<evidence type="ECO:0000256" key="9">
    <source>
        <dbReference type="ARBA" id="ARBA00023004"/>
    </source>
</evidence>
<comment type="similarity">
    <text evidence="2">Belongs to the fatty acid desaturase type 1 family. AlkB subfamily.</text>
</comment>
<keyword evidence="15" id="KW-1185">Reference proteome</keyword>
<evidence type="ECO:0000256" key="1">
    <source>
        <dbReference type="ARBA" id="ARBA00004429"/>
    </source>
</evidence>
<dbReference type="STRING" id="391936.S7S_06720"/>
<keyword evidence="8" id="KW-0560">Oxidoreductase</keyword>
<evidence type="ECO:0000256" key="3">
    <source>
        <dbReference type="ARBA" id="ARBA00022475"/>
    </source>
</evidence>
<evidence type="ECO:0000256" key="5">
    <source>
        <dbReference type="ARBA" id="ARBA00022692"/>
    </source>
</evidence>
<dbReference type="RefSeq" id="WP_008738933.1">
    <property type="nucleotide sequence ID" value="NZ_CP004387.1"/>
</dbReference>
<feature type="domain" description="Fatty acid desaturase" evidence="13">
    <location>
        <begin position="112"/>
        <end position="339"/>
    </location>
</feature>
<dbReference type="InterPro" id="IPR005804">
    <property type="entry name" value="FA_desaturase_dom"/>
</dbReference>
<dbReference type="OrthoDB" id="4759734at2"/>
<feature type="transmembrane region" description="Helical" evidence="12">
    <location>
        <begin position="112"/>
        <end position="130"/>
    </location>
</feature>
<evidence type="ECO:0000256" key="12">
    <source>
        <dbReference type="SAM" id="Phobius"/>
    </source>
</evidence>
<keyword evidence="3" id="KW-1003">Cell membrane</keyword>
<feature type="transmembrane region" description="Helical" evidence="12">
    <location>
        <begin position="82"/>
        <end position="106"/>
    </location>
</feature>
<dbReference type="Proteomes" id="UP000006764">
    <property type="component" value="Chromosome"/>
</dbReference>
<evidence type="ECO:0000259" key="13">
    <source>
        <dbReference type="Pfam" id="PF00487"/>
    </source>
</evidence>
<dbReference type="PANTHER" id="PTHR38674:SF1">
    <property type="entry name" value="ALKANE 1-MONOOXYGENASE 1"/>
    <property type="match status" value="1"/>
</dbReference>